<dbReference type="AlphaFoldDB" id="A0A1B1LQY3"/>
<dbReference type="PANTHER" id="PTHR43585">
    <property type="entry name" value="FUMIPYRROLE BIOSYNTHESIS PROTEIN C"/>
    <property type="match status" value="1"/>
</dbReference>
<dbReference type="InterPro" id="IPR052032">
    <property type="entry name" value="ATP-dep_AA_Ligase"/>
</dbReference>
<keyword evidence="2 4" id="KW-0547">Nucleotide-binding</keyword>
<dbReference type="PIRSF" id="PIRSF029120">
    <property type="entry name" value="UCP029120"/>
    <property type="match status" value="1"/>
</dbReference>
<protein>
    <submittedName>
        <fullName evidence="6">Carbamoyl-phosphate synthase large chain</fullName>
    </submittedName>
</protein>
<organism evidence="6">
    <name type="scientific">Klebsiella pneumoniae</name>
    <dbReference type="NCBI Taxonomy" id="573"/>
    <lineage>
        <taxon>Bacteria</taxon>
        <taxon>Pseudomonadati</taxon>
        <taxon>Pseudomonadota</taxon>
        <taxon>Gammaproteobacteria</taxon>
        <taxon>Enterobacterales</taxon>
        <taxon>Enterobacteriaceae</taxon>
        <taxon>Klebsiella/Raoultella group</taxon>
        <taxon>Klebsiella</taxon>
        <taxon>Klebsiella pneumoniae complex</taxon>
    </lineage>
</organism>
<accession>A0A1B1LQY3</accession>
<name>A0A1B1LQY3_KLEPN</name>
<geneLocation type="plasmid" evidence="6">
    <name>pKP04VIM</name>
</geneLocation>
<dbReference type="Pfam" id="PF15632">
    <property type="entry name" value="ATPgrasp_Ter"/>
    <property type="match status" value="1"/>
</dbReference>
<dbReference type="InterPro" id="IPR011226">
    <property type="entry name" value="ATP-grasp_fam"/>
</dbReference>
<dbReference type="GeneID" id="93757044"/>
<evidence type="ECO:0000256" key="3">
    <source>
        <dbReference type="ARBA" id="ARBA00022840"/>
    </source>
</evidence>
<dbReference type="Proteomes" id="UP001319930">
    <property type="component" value="Plasmid pNUITM-VK2"/>
</dbReference>
<dbReference type="InterPro" id="IPR011761">
    <property type="entry name" value="ATP-grasp"/>
</dbReference>
<dbReference type="RefSeq" id="WP_014839885.1">
    <property type="nucleotide sequence ID" value="NZ_AP018583.1"/>
</dbReference>
<dbReference type="PANTHER" id="PTHR43585:SF2">
    <property type="entry name" value="ATP-GRASP ENZYME FSQD"/>
    <property type="match status" value="1"/>
</dbReference>
<dbReference type="GO" id="GO:0016874">
    <property type="term" value="F:ligase activity"/>
    <property type="evidence" value="ECO:0007669"/>
    <property type="project" value="UniProtKB-KW"/>
</dbReference>
<feature type="domain" description="ATP-grasp" evidence="5">
    <location>
        <begin position="121"/>
        <end position="313"/>
    </location>
</feature>
<evidence type="ECO:0000313" key="6">
    <source>
        <dbReference type="EMBL" id="ANS55470.1"/>
    </source>
</evidence>
<dbReference type="GO" id="GO:0005524">
    <property type="term" value="F:ATP binding"/>
    <property type="evidence" value="ECO:0007669"/>
    <property type="project" value="UniProtKB-UniRule"/>
</dbReference>
<reference evidence="7 8" key="2">
    <citation type="submission" date="2021-09" db="EMBL/GenBank/DDBJ databases">
        <title>Whole genome sequencing of antimicrobial-resistant bacteria isolated from aquatic animals, plants, and environment in Asia.</title>
        <authorList>
            <person name="Hirabayashi A."/>
            <person name="Suzuki M."/>
        </authorList>
    </citation>
    <scope>NUCLEOTIDE SEQUENCE [LARGE SCALE GENOMIC DNA]</scope>
    <source>
        <strain evidence="7 8">NUITM-VK2</strain>
        <plasmid evidence="7 8">pNUITM-VK2</plasmid>
    </source>
</reference>
<evidence type="ECO:0000313" key="8">
    <source>
        <dbReference type="Proteomes" id="UP001319930"/>
    </source>
</evidence>
<dbReference type="PATRIC" id="fig|573.1650.peg.5339"/>
<geneLocation type="plasmid" evidence="7 8">
    <name>pNUITM-VK2</name>
</geneLocation>
<proteinExistence type="predicted"/>
<dbReference type="EMBL" id="KU318421">
    <property type="protein sequence ID" value="ANS55470.1"/>
    <property type="molecule type" value="Genomic_DNA"/>
</dbReference>
<dbReference type="Gene3D" id="3.30.470.20">
    <property type="entry name" value="ATP-grasp fold, B domain"/>
    <property type="match status" value="1"/>
</dbReference>
<dbReference type="GO" id="GO:0046872">
    <property type="term" value="F:metal ion binding"/>
    <property type="evidence" value="ECO:0007669"/>
    <property type="project" value="InterPro"/>
</dbReference>
<evidence type="ECO:0000256" key="2">
    <source>
        <dbReference type="ARBA" id="ARBA00022741"/>
    </source>
</evidence>
<keyword evidence="6" id="KW-0614">Plasmid</keyword>
<keyword evidence="1" id="KW-0436">Ligase</keyword>
<gene>
    <name evidence="7" type="ORF">NUITMVK2_2950</name>
</gene>
<evidence type="ECO:0000313" key="7">
    <source>
        <dbReference type="EMBL" id="BDB31181.1"/>
    </source>
</evidence>
<evidence type="ECO:0000259" key="5">
    <source>
        <dbReference type="PROSITE" id="PS50975"/>
    </source>
</evidence>
<evidence type="ECO:0000256" key="4">
    <source>
        <dbReference type="PROSITE-ProRule" id="PRU00409"/>
    </source>
</evidence>
<keyword evidence="3 4" id="KW-0067">ATP-binding</keyword>
<dbReference type="PROSITE" id="PS50975">
    <property type="entry name" value="ATP_GRASP"/>
    <property type="match status" value="1"/>
</dbReference>
<sequence>MKNKIWFMEGLSSQRDIILGVKSFADKHNKDILVLSSHRNERNEILSVSDLSLIEPKNEDDRLSFIHSVTMNHGINAIHTGRNCKWFESQRDAIQSPSVSLTTGATGTEWFELADEKVTFSEYMTKNGLPVVPSVRVNSPDELSHLLSHSPYPSDRLCIKPVTGIYGMGFWRFDDEISPVAFLNNPDSRVIRPSQYLAAHAQMETFTPQVLMPYLPGPEYSVDMVVSQGTVLAAVGRRKEGVLQHLENEGEAIELAIACARLMNADGMVNVQTRHNVEGNPLLLEINMRPSGGIGYTQHSGVNLPGLYAFHTLGLMDEDQVRQSAKTDFSPAVVRSVTDVIRYPALLTNRID</sequence>
<dbReference type="EMBL" id="AP025164">
    <property type="protein sequence ID" value="BDB31181.1"/>
    <property type="molecule type" value="Genomic_DNA"/>
</dbReference>
<reference evidence="6" key="1">
    <citation type="submission" date="2015-12" db="EMBL/GenBank/DDBJ databases">
        <title>Klebsiella pneumoniae strain KP04 plasmid pKP04VIM, complete sequence.</title>
        <authorList>
            <person name="Li R."/>
            <person name="Lin D."/>
            <person name="Chen C."/>
        </authorList>
    </citation>
    <scope>NUCLEOTIDE SEQUENCE</scope>
    <source>
        <plasmid evidence="6">pKP04VIM</plasmid>
    </source>
</reference>
<evidence type="ECO:0000256" key="1">
    <source>
        <dbReference type="ARBA" id="ARBA00022598"/>
    </source>
</evidence>
<dbReference type="SUPFAM" id="SSF56059">
    <property type="entry name" value="Glutathione synthetase ATP-binding domain-like"/>
    <property type="match status" value="1"/>
</dbReference>